<accession>W6K193</accession>
<evidence type="ECO:0000313" key="2">
    <source>
        <dbReference type="Proteomes" id="UP000035763"/>
    </source>
</evidence>
<dbReference type="STRING" id="1193182.BN11_130006"/>
<proteinExistence type="predicted"/>
<comment type="caution">
    <text evidence="1">The sequence shown here is derived from an EMBL/GenBank/DDBJ whole genome shotgun (WGS) entry which is preliminary data.</text>
</comment>
<dbReference type="AlphaFoldDB" id="W6K193"/>
<dbReference type="SUPFAM" id="SSF56209">
    <property type="entry name" value="Nitrile hydratase alpha chain"/>
    <property type="match status" value="1"/>
</dbReference>
<dbReference type="RefSeq" id="WP_048693641.1">
    <property type="nucleotide sequence ID" value="NZ_HG764815.1"/>
</dbReference>
<dbReference type="GO" id="GO:0003824">
    <property type="term" value="F:catalytic activity"/>
    <property type="evidence" value="ECO:0007669"/>
    <property type="project" value="InterPro"/>
</dbReference>
<name>W6K193_9MICO</name>
<dbReference type="InterPro" id="IPR036648">
    <property type="entry name" value="CN_Hdrase_a/SCN_Hdrase_g_sf"/>
</dbReference>
<dbReference type="Proteomes" id="UP000035763">
    <property type="component" value="Unassembled WGS sequence"/>
</dbReference>
<dbReference type="EMBL" id="CAJA01000035">
    <property type="protein sequence ID" value="CCH72034.1"/>
    <property type="molecule type" value="Genomic_DNA"/>
</dbReference>
<evidence type="ECO:0000313" key="1">
    <source>
        <dbReference type="EMBL" id="CCH72034.1"/>
    </source>
</evidence>
<gene>
    <name evidence="1" type="ORF">BN11_130006</name>
</gene>
<protein>
    <recommendedName>
        <fullName evidence="3">Nitrile hydratase alpha /Thiocyanate hydrolase gamma domain-containing protein</fullName>
    </recommendedName>
</protein>
<sequence length="128" mass="13853">MRQAARTQFIKSYSQALLQSWCDEDFAGQLDRNPREALVSVGMELPPGATIEIIRHTPDQVGEARRDGDVDKQVALYEAGLESGHFVFHMPTAPVVDTADLNAEELGVIAAGTTYCCCCCPACSSCTI</sequence>
<dbReference type="OrthoDB" id="3402375at2"/>
<evidence type="ECO:0008006" key="3">
    <source>
        <dbReference type="Google" id="ProtNLM"/>
    </source>
</evidence>
<dbReference type="GO" id="GO:0046914">
    <property type="term" value="F:transition metal ion binding"/>
    <property type="evidence" value="ECO:0007669"/>
    <property type="project" value="InterPro"/>
</dbReference>
<reference evidence="1 2" key="1">
    <citation type="journal article" date="2013" name="ISME J.">
        <title>A metabolic model for members of the genus Tetrasphaera involved in enhanced biological phosphorus removal.</title>
        <authorList>
            <person name="Kristiansen R."/>
            <person name="Nguyen H.T.T."/>
            <person name="Saunders A.M."/>
            <person name="Nielsen J.L."/>
            <person name="Wimmer R."/>
            <person name="Le V.Q."/>
            <person name="McIlroy S.J."/>
            <person name="Petrovski S."/>
            <person name="Seviour R.J."/>
            <person name="Calteau A."/>
            <person name="Nielsen K.L."/>
            <person name="Nielsen P.H."/>
        </authorList>
    </citation>
    <scope>NUCLEOTIDE SEQUENCE [LARGE SCALE GENOMIC DNA]</scope>
    <source>
        <strain evidence="1 2">Ben110</strain>
    </source>
</reference>
<keyword evidence="2" id="KW-1185">Reference proteome</keyword>
<organism evidence="1 2">
    <name type="scientific">Nostocoides australiense Ben110</name>
    <dbReference type="NCBI Taxonomy" id="1193182"/>
    <lineage>
        <taxon>Bacteria</taxon>
        <taxon>Bacillati</taxon>
        <taxon>Actinomycetota</taxon>
        <taxon>Actinomycetes</taxon>
        <taxon>Micrococcales</taxon>
        <taxon>Intrasporangiaceae</taxon>
        <taxon>Nostocoides</taxon>
    </lineage>
</organism>